<gene>
    <name evidence="6" type="ORF">DC3_17820</name>
</gene>
<dbReference type="RefSeq" id="WP_222594725.1">
    <property type="nucleotide sequence ID" value="NZ_BJXB01000006.1"/>
</dbReference>
<feature type="domain" description="Luciferase-like" evidence="5">
    <location>
        <begin position="22"/>
        <end position="288"/>
    </location>
</feature>
<dbReference type="SUPFAM" id="SSF51679">
    <property type="entry name" value="Bacterial luciferase-like"/>
    <property type="match status" value="1"/>
</dbReference>
<dbReference type="AlphaFoldDB" id="A0A511N115"/>
<keyword evidence="3" id="KW-0560">Oxidoreductase</keyword>
<dbReference type="EMBL" id="BJXB01000006">
    <property type="protein sequence ID" value="GEM46147.1"/>
    <property type="molecule type" value="Genomic_DNA"/>
</dbReference>
<organism evidence="6 7">
    <name type="scientific">Deinococcus cellulosilyticus (strain DSM 18568 / NBRC 106333 / KACC 11606 / 5516J-15)</name>
    <dbReference type="NCBI Taxonomy" id="1223518"/>
    <lineage>
        <taxon>Bacteria</taxon>
        <taxon>Thermotogati</taxon>
        <taxon>Deinococcota</taxon>
        <taxon>Deinococci</taxon>
        <taxon>Deinococcales</taxon>
        <taxon>Deinococcaceae</taxon>
        <taxon>Deinococcus</taxon>
    </lineage>
</organism>
<dbReference type="InterPro" id="IPR050172">
    <property type="entry name" value="SsuD_RutA_monooxygenase"/>
</dbReference>
<dbReference type="InterPro" id="IPR036661">
    <property type="entry name" value="Luciferase-like_sf"/>
</dbReference>
<dbReference type="GO" id="GO:0008726">
    <property type="term" value="F:alkanesulfonate monooxygenase activity"/>
    <property type="evidence" value="ECO:0007669"/>
    <property type="project" value="TreeGrafter"/>
</dbReference>
<evidence type="ECO:0000256" key="4">
    <source>
        <dbReference type="ARBA" id="ARBA00023033"/>
    </source>
</evidence>
<comment type="caution">
    <text evidence="6">The sequence shown here is derived from an EMBL/GenBank/DDBJ whole genome shotgun (WGS) entry which is preliminary data.</text>
</comment>
<keyword evidence="1" id="KW-0285">Flavoprotein</keyword>
<evidence type="ECO:0000313" key="6">
    <source>
        <dbReference type="EMBL" id="GEM46147.1"/>
    </source>
</evidence>
<evidence type="ECO:0000259" key="5">
    <source>
        <dbReference type="Pfam" id="PF00296"/>
    </source>
</evidence>
<keyword evidence="2" id="KW-0288">FMN</keyword>
<keyword evidence="4" id="KW-0503">Monooxygenase</keyword>
<dbReference type="Gene3D" id="3.20.20.30">
    <property type="entry name" value="Luciferase-like domain"/>
    <property type="match status" value="1"/>
</dbReference>
<evidence type="ECO:0000256" key="1">
    <source>
        <dbReference type="ARBA" id="ARBA00022630"/>
    </source>
</evidence>
<dbReference type="GO" id="GO:0046306">
    <property type="term" value="P:alkanesulfonate catabolic process"/>
    <property type="evidence" value="ECO:0007669"/>
    <property type="project" value="TreeGrafter"/>
</dbReference>
<sequence length="332" mass="37205">MQGLSTIIDYYDQSRHHQGALVYHNLHTLNVWSVTSHVLAHSSKLRPLVAVQPHAAPPVTVAQQVWSLAELHGRAVDLNLVTGSNPQDFQILGEHLEHGDLYVRLAEHGHALQSLLDDRVSPPVRPALYPYAFEKLKYTLPASLRPNFYVAGISSDAQKLGIQLRAVNFTNPEPLAGWSLFLSTLQERLPTFRHALRVGLVVRPTESEAWQVARARFPTSNKGKVDAFFRSRSTSEWLKRSAILALQNVQDGPFWMGAFLSGQAHCPYLVGTPHQVAELLRQYQKLGCEALLIDTPFEPQDFEHVEAMLDLLFTKTPQVAVANMNHQNLEVP</sequence>
<name>A0A511N115_DEIC1</name>
<dbReference type="PANTHER" id="PTHR42847:SF4">
    <property type="entry name" value="ALKANESULFONATE MONOOXYGENASE-RELATED"/>
    <property type="match status" value="1"/>
</dbReference>
<dbReference type="InterPro" id="IPR011251">
    <property type="entry name" value="Luciferase-like_dom"/>
</dbReference>
<dbReference type="Pfam" id="PF00296">
    <property type="entry name" value="Bac_luciferase"/>
    <property type="match status" value="1"/>
</dbReference>
<evidence type="ECO:0000313" key="7">
    <source>
        <dbReference type="Proteomes" id="UP000321306"/>
    </source>
</evidence>
<dbReference type="PANTHER" id="PTHR42847">
    <property type="entry name" value="ALKANESULFONATE MONOOXYGENASE"/>
    <property type="match status" value="1"/>
</dbReference>
<proteinExistence type="predicted"/>
<evidence type="ECO:0000256" key="3">
    <source>
        <dbReference type="ARBA" id="ARBA00023002"/>
    </source>
</evidence>
<dbReference type="Proteomes" id="UP000321306">
    <property type="component" value="Unassembled WGS sequence"/>
</dbReference>
<accession>A0A511N115</accession>
<protein>
    <submittedName>
        <fullName evidence="6">Oxidoreductase</fullName>
    </submittedName>
</protein>
<evidence type="ECO:0000256" key="2">
    <source>
        <dbReference type="ARBA" id="ARBA00022643"/>
    </source>
</evidence>
<reference evidence="6 7" key="1">
    <citation type="submission" date="2019-07" db="EMBL/GenBank/DDBJ databases">
        <title>Whole genome shotgun sequence of Deinococcus cellulosilyticus NBRC 106333.</title>
        <authorList>
            <person name="Hosoyama A."/>
            <person name="Uohara A."/>
            <person name="Ohji S."/>
            <person name="Ichikawa N."/>
        </authorList>
    </citation>
    <scope>NUCLEOTIDE SEQUENCE [LARGE SCALE GENOMIC DNA]</scope>
    <source>
        <strain evidence="6 7">NBRC 106333</strain>
    </source>
</reference>
<keyword evidence="7" id="KW-1185">Reference proteome</keyword>